<evidence type="ECO:0008006" key="2">
    <source>
        <dbReference type="Google" id="ProtNLM"/>
    </source>
</evidence>
<organism evidence="1">
    <name type="scientific">Fusarium oxysporum f. sp. vasinfectum 25433</name>
    <dbReference type="NCBI Taxonomy" id="1089449"/>
    <lineage>
        <taxon>Eukaryota</taxon>
        <taxon>Fungi</taxon>
        <taxon>Dikarya</taxon>
        <taxon>Ascomycota</taxon>
        <taxon>Pezizomycotina</taxon>
        <taxon>Sordariomycetes</taxon>
        <taxon>Hypocreomycetidae</taxon>
        <taxon>Hypocreales</taxon>
        <taxon>Nectriaceae</taxon>
        <taxon>Fusarium</taxon>
        <taxon>Fusarium oxysporum species complex</taxon>
    </lineage>
</organism>
<sequence>MGTGKALFSVSVADVGTQAKHVESNLERIFALATKWQATFLLDEADVFLESRGNKVLSTD</sequence>
<dbReference type="AlphaFoldDB" id="X0M8C0"/>
<dbReference type="Proteomes" id="UP000030701">
    <property type="component" value="Unassembled WGS sequence"/>
</dbReference>
<protein>
    <recommendedName>
        <fullName evidence="2">ATPase AAA-type core domain-containing protein</fullName>
    </recommendedName>
</protein>
<accession>X0M8C0</accession>
<evidence type="ECO:0000313" key="1">
    <source>
        <dbReference type="EMBL" id="EXM34363.1"/>
    </source>
</evidence>
<gene>
    <name evidence="1" type="ORF">FOTG_01220</name>
</gene>
<dbReference type="PANTHER" id="PTHR46411">
    <property type="entry name" value="FAMILY ATPASE, PUTATIVE-RELATED"/>
    <property type="match status" value="1"/>
</dbReference>
<reference evidence="1" key="1">
    <citation type="submission" date="2011-11" db="EMBL/GenBank/DDBJ databases">
        <title>The Genome Sequence of Fusarium oxysporum Cotton.</title>
        <authorList>
            <consortium name="The Broad Institute Genome Sequencing Platform"/>
            <person name="Ma L.-J."/>
            <person name="Gale L.R."/>
            <person name="Schwartz D.C."/>
            <person name="Zhou S."/>
            <person name="Corby-Kistler H."/>
            <person name="Young S.K."/>
            <person name="Zeng Q."/>
            <person name="Gargeya S."/>
            <person name="Fitzgerald M."/>
            <person name="Haas B."/>
            <person name="Abouelleil A."/>
            <person name="Alvarado L."/>
            <person name="Arachchi H.M."/>
            <person name="Berlin A."/>
            <person name="Brown A."/>
            <person name="Chapman S.B."/>
            <person name="Chen Z."/>
            <person name="Dunbar C."/>
            <person name="Freedman E."/>
            <person name="Gearin G."/>
            <person name="Goldberg J."/>
            <person name="Griggs A."/>
            <person name="Gujja S."/>
            <person name="Heiman D."/>
            <person name="Howarth C."/>
            <person name="Larson L."/>
            <person name="Lui A."/>
            <person name="MacDonald P.J.P."/>
            <person name="Montmayeur A."/>
            <person name="Murphy C."/>
            <person name="Neiman D."/>
            <person name="Pearson M."/>
            <person name="Priest M."/>
            <person name="Roberts A."/>
            <person name="Saif S."/>
            <person name="Shea T."/>
            <person name="Shenoy N."/>
            <person name="Sisk P."/>
            <person name="Stolte C."/>
            <person name="Sykes S."/>
            <person name="Wortman J."/>
            <person name="Nusbaum C."/>
            <person name="Birren B."/>
        </authorList>
    </citation>
    <scope>NUCLEOTIDE SEQUENCE [LARGE SCALE GENOMIC DNA]</scope>
    <source>
        <strain evidence="1">25433</strain>
    </source>
</reference>
<dbReference type="PANTHER" id="PTHR46411:SF2">
    <property type="entry name" value="AAA+ ATPASE DOMAIN-CONTAINING PROTEIN"/>
    <property type="match status" value="1"/>
</dbReference>
<proteinExistence type="predicted"/>
<dbReference type="HOGENOM" id="CLU_2941800_0_0_1"/>
<name>X0M8C0_FUSOX</name>
<reference evidence="1" key="2">
    <citation type="submission" date="2012-05" db="EMBL/GenBank/DDBJ databases">
        <title>The Genome Annotation of Fusarium oxysporum Cotton.</title>
        <authorList>
            <consortium name="The Broad Institute Genomics Platform"/>
            <person name="Ma L.-J."/>
            <person name="Corby-Kistler H."/>
            <person name="Broz K."/>
            <person name="Gale L.R."/>
            <person name="Jonkers W."/>
            <person name="O'Donnell K."/>
            <person name="Ploetz R."/>
            <person name="Steinberg C."/>
            <person name="Schwartz D.C."/>
            <person name="VanEtten H."/>
            <person name="Zhou S."/>
            <person name="Young S.K."/>
            <person name="Zeng Q."/>
            <person name="Gargeya S."/>
            <person name="Fitzgerald M."/>
            <person name="Abouelleil A."/>
            <person name="Alvarado L."/>
            <person name="Chapman S.B."/>
            <person name="Gainer-Dewar J."/>
            <person name="Goldberg J."/>
            <person name="Griggs A."/>
            <person name="Gujja S."/>
            <person name="Hansen M."/>
            <person name="Howarth C."/>
            <person name="Imamovic A."/>
            <person name="Ireland A."/>
            <person name="Larimer J."/>
            <person name="McCowan C."/>
            <person name="Murphy C."/>
            <person name="Pearson M."/>
            <person name="Poon T.W."/>
            <person name="Priest M."/>
            <person name="Roberts A."/>
            <person name="Saif S."/>
            <person name="Shea T."/>
            <person name="Sykes S."/>
            <person name="Wortman J."/>
            <person name="Nusbaum C."/>
            <person name="Birren B."/>
        </authorList>
    </citation>
    <scope>NUCLEOTIDE SEQUENCE</scope>
    <source>
        <strain evidence="1">25433</strain>
    </source>
</reference>
<dbReference type="EMBL" id="JH657919">
    <property type="protein sequence ID" value="EXM34363.1"/>
    <property type="molecule type" value="Genomic_DNA"/>
</dbReference>